<dbReference type="AlphaFoldDB" id="A0AAD7SLK9"/>
<protein>
    <submittedName>
        <fullName evidence="1">Uncharacterized protein</fullName>
    </submittedName>
</protein>
<dbReference type="EMBL" id="JAINUG010000052">
    <property type="protein sequence ID" value="KAJ8404738.1"/>
    <property type="molecule type" value="Genomic_DNA"/>
</dbReference>
<name>A0AAD7SLK9_9TELE</name>
<keyword evidence="2" id="KW-1185">Reference proteome</keyword>
<organism evidence="1 2">
    <name type="scientific">Aldrovandia affinis</name>
    <dbReference type="NCBI Taxonomy" id="143900"/>
    <lineage>
        <taxon>Eukaryota</taxon>
        <taxon>Metazoa</taxon>
        <taxon>Chordata</taxon>
        <taxon>Craniata</taxon>
        <taxon>Vertebrata</taxon>
        <taxon>Euteleostomi</taxon>
        <taxon>Actinopterygii</taxon>
        <taxon>Neopterygii</taxon>
        <taxon>Teleostei</taxon>
        <taxon>Notacanthiformes</taxon>
        <taxon>Halosauridae</taxon>
        <taxon>Aldrovandia</taxon>
    </lineage>
</organism>
<comment type="caution">
    <text evidence="1">The sequence shown here is derived from an EMBL/GenBank/DDBJ whole genome shotgun (WGS) entry which is preliminary data.</text>
</comment>
<dbReference type="Proteomes" id="UP001221898">
    <property type="component" value="Unassembled WGS sequence"/>
</dbReference>
<evidence type="ECO:0000313" key="2">
    <source>
        <dbReference type="Proteomes" id="UP001221898"/>
    </source>
</evidence>
<proteinExistence type="predicted"/>
<reference evidence="1" key="1">
    <citation type="journal article" date="2023" name="Science">
        <title>Genome structures resolve the early diversification of teleost fishes.</title>
        <authorList>
            <person name="Parey E."/>
            <person name="Louis A."/>
            <person name="Montfort J."/>
            <person name="Bouchez O."/>
            <person name="Roques C."/>
            <person name="Iampietro C."/>
            <person name="Lluch J."/>
            <person name="Castinel A."/>
            <person name="Donnadieu C."/>
            <person name="Desvignes T."/>
            <person name="Floi Bucao C."/>
            <person name="Jouanno E."/>
            <person name="Wen M."/>
            <person name="Mejri S."/>
            <person name="Dirks R."/>
            <person name="Jansen H."/>
            <person name="Henkel C."/>
            <person name="Chen W.J."/>
            <person name="Zahm M."/>
            <person name="Cabau C."/>
            <person name="Klopp C."/>
            <person name="Thompson A.W."/>
            <person name="Robinson-Rechavi M."/>
            <person name="Braasch I."/>
            <person name="Lecointre G."/>
            <person name="Bobe J."/>
            <person name="Postlethwait J.H."/>
            <person name="Berthelot C."/>
            <person name="Roest Crollius H."/>
            <person name="Guiguen Y."/>
        </authorList>
    </citation>
    <scope>NUCLEOTIDE SEQUENCE</scope>
    <source>
        <strain evidence="1">NC1722</strain>
    </source>
</reference>
<evidence type="ECO:0000313" key="1">
    <source>
        <dbReference type="EMBL" id="KAJ8404738.1"/>
    </source>
</evidence>
<gene>
    <name evidence="1" type="ORF">AAFF_G00336010</name>
</gene>
<sequence length="93" mass="10411">MVTIIMNKSLHQPMYCLLFNLPINDLIGSSALFPQLIKEILLDTRHIESTELTKNTGSNKVRWTPKCNSAFCDLKGALCGESLLLNPDFDPAF</sequence>
<accession>A0AAD7SLK9</accession>
<dbReference type="SUPFAM" id="SSF81321">
    <property type="entry name" value="Family A G protein-coupled receptor-like"/>
    <property type="match status" value="1"/>
</dbReference>